<sequence length="125" mass="14969">MSHNSDKNIAEGATGVADLNVFMEAIMSEMRHVMREMVQPRGVRDEDEEYYGAGFDEWDLIVGNRRHGGRFREARIREDNSLGRCFKIWYRVSSRCLRGTYHHQIKRVVHHDYYYYYYYDFGSEP</sequence>
<comment type="caution">
    <text evidence="1">The sequence shown here is derived from an EMBL/GenBank/DDBJ whole genome shotgun (WGS) entry which is preliminary data.</text>
</comment>
<evidence type="ECO:0000313" key="2">
    <source>
        <dbReference type="Proteomes" id="UP001187192"/>
    </source>
</evidence>
<dbReference type="EMBL" id="BTGU01000073">
    <property type="protein sequence ID" value="GMN57873.1"/>
    <property type="molecule type" value="Genomic_DNA"/>
</dbReference>
<organism evidence="1 2">
    <name type="scientific">Ficus carica</name>
    <name type="common">Common fig</name>
    <dbReference type="NCBI Taxonomy" id="3494"/>
    <lineage>
        <taxon>Eukaryota</taxon>
        <taxon>Viridiplantae</taxon>
        <taxon>Streptophyta</taxon>
        <taxon>Embryophyta</taxon>
        <taxon>Tracheophyta</taxon>
        <taxon>Spermatophyta</taxon>
        <taxon>Magnoliopsida</taxon>
        <taxon>eudicotyledons</taxon>
        <taxon>Gunneridae</taxon>
        <taxon>Pentapetalae</taxon>
        <taxon>rosids</taxon>
        <taxon>fabids</taxon>
        <taxon>Rosales</taxon>
        <taxon>Moraceae</taxon>
        <taxon>Ficeae</taxon>
        <taxon>Ficus</taxon>
    </lineage>
</organism>
<name>A0AA88IUD4_FICCA</name>
<gene>
    <name evidence="1" type="ORF">TIFTF001_026974</name>
</gene>
<accession>A0AA88IUD4</accession>
<keyword evidence="2" id="KW-1185">Reference proteome</keyword>
<dbReference type="Proteomes" id="UP001187192">
    <property type="component" value="Unassembled WGS sequence"/>
</dbReference>
<evidence type="ECO:0000313" key="1">
    <source>
        <dbReference type="EMBL" id="GMN57873.1"/>
    </source>
</evidence>
<protein>
    <submittedName>
        <fullName evidence="1">Uncharacterized protein</fullName>
    </submittedName>
</protein>
<proteinExistence type="predicted"/>
<reference evidence="1" key="1">
    <citation type="submission" date="2023-07" db="EMBL/GenBank/DDBJ databases">
        <title>draft genome sequence of fig (Ficus carica).</title>
        <authorList>
            <person name="Takahashi T."/>
            <person name="Nishimura K."/>
        </authorList>
    </citation>
    <scope>NUCLEOTIDE SEQUENCE</scope>
</reference>
<dbReference type="AlphaFoldDB" id="A0AA88IUD4"/>